<keyword evidence="1" id="KW-0472">Membrane</keyword>
<keyword evidence="1" id="KW-1133">Transmembrane helix</keyword>
<evidence type="ECO:0000256" key="1">
    <source>
        <dbReference type="SAM" id="Phobius"/>
    </source>
</evidence>
<dbReference type="Proteomes" id="UP000197783">
    <property type="component" value="Unassembled WGS sequence"/>
</dbReference>
<organism evidence="2 3">
    <name type="scientific">Sphingomonas mucosissima</name>
    <dbReference type="NCBI Taxonomy" id="370959"/>
    <lineage>
        <taxon>Bacteria</taxon>
        <taxon>Pseudomonadati</taxon>
        <taxon>Pseudomonadota</taxon>
        <taxon>Alphaproteobacteria</taxon>
        <taxon>Sphingomonadales</taxon>
        <taxon>Sphingomonadaceae</taxon>
        <taxon>Sphingomonas</taxon>
    </lineage>
</organism>
<gene>
    <name evidence="2" type="ORF">SPMU_22860</name>
</gene>
<dbReference type="EMBL" id="NBBJ01000003">
    <property type="protein sequence ID" value="OWK29864.1"/>
    <property type="molecule type" value="Genomic_DNA"/>
</dbReference>
<accession>A0A245ZJF6</accession>
<protein>
    <recommendedName>
        <fullName evidence="4">DUF2946 domain-containing protein</fullName>
    </recommendedName>
</protein>
<comment type="caution">
    <text evidence="2">The sequence shown here is derived from an EMBL/GenBank/DDBJ whole genome shotgun (WGS) entry which is preliminary data.</text>
</comment>
<keyword evidence="1" id="KW-0812">Transmembrane</keyword>
<name>A0A245ZJF6_9SPHN</name>
<evidence type="ECO:0000313" key="3">
    <source>
        <dbReference type="Proteomes" id="UP000197783"/>
    </source>
</evidence>
<evidence type="ECO:0008006" key="4">
    <source>
        <dbReference type="Google" id="ProtNLM"/>
    </source>
</evidence>
<proteinExistence type="predicted"/>
<dbReference type="RefSeq" id="WP_088333959.1">
    <property type="nucleotide sequence ID" value="NZ_NBBJ01000003.1"/>
</dbReference>
<sequence length="147" mass="15142">MHAFRHLLAQRRLALLIFGAALLLKLLVPTGYMIDASGGQLSVIVCPGVVPHPAEPAAMLGAMGGHHQAMADHGAPTHHDGSGEHGQVEMPCAFAGLSAAALGPLDPIQLAALIAFVLAMGVAAVVLPTPVRPVYLRPPLRGPPARL</sequence>
<dbReference type="AlphaFoldDB" id="A0A245ZJF6"/>
<feature type="transmembrane region" description="Helical" evidence="1">
    <location>
        <begin position="12"/>
        <end position="34"/>
    </location>
</feature>
<keyword evidence="3" id="KW-1185">Reference proteome</keyword>
<dbReference type="OrthoDB" id="7478750at2"/>
<evidence type="ECO:0000313" key="2">
    <source>
        <dbReference type="EMBL" id="OWK29864.1"/>
    </source>
</evidence>
<reference evidence="2 3" key="1">
    <citation type="submission" date="2017-03" db="EMBL/GenBank/DDBJ databases">
        <title>Genome sequence of Sphingomonas mucosissima DSM 17494.</title>
        <authorList>
            <person name="Poehlein A."/>
            <person name="Wuebbeler J.H."/>
            <person name="Steinbuechel A."/>
            <person name="Daniel R."/>
        </authorList>
    </citation>
    <scope>NUCLEOTIDE SEQUENCE [LARGE SCALE GENOMIC DNA]</scope>
    <source>
        <strain evidence="2 3">DSM 17494</strain>
    </source>
</reference>
<feature type="transmembrane region" description="Helical" evidence="1">
    <location>
        <begin position="108"/>
        <end position="127"/>
    </location>
</feature>